<evidence type="ECO:0000313" key="18">
    <source>
        <dbReference type="EMBL" id="ROR40906.1"/>
    </source>
</evidence>
<evidence type="ECO:0000256" key="10">
    <source>
        <dbReference type="ARBA" id="ARBA00023098"/>
    </source>
</evidence>
<dbReference type="Gene3D" id="1.20.120.1760">
    <property type="match status" value="1"/>
</dbReference>
<evidence type="ECO:0000256" key="7">
    <source>
        <dbReference type="ARBA" id="ARBA00022679"/>
    </source>
</evidence>
<dbReference type="GO" id="GO:0016020">
    <property type="term" value="C:membrane"/>
    <property type="evidence" value="ECO:0007669"/>
    <property type="project" value="UniProtKB-SubCell"/>
</dbReference>
<reference evidence="18 19" key="1">
    <citation type="submission" date="2018-11" db="EMBL/GenBank/DDBJ databases">
        <title>Genomic Encyclopedia of Type Strains, Phase IV (KMG-IV): sequencing the most valuable type-strain genomes for metagenomic binning, comparative biology and taxonomic classification.</title>
        <authorList>
            <person name="Goeker M."/>
        </authorList>
    </citation>
    <scope>NUCLEOTIDE SEQUENCE [LARGE SCALE GENOMIC DNA]</scope>
    <source>
        <strain evidence="18 19">DSM 27783</strain>
    </source>
</reference>
<evidence type="ECO:0000256" key="6">
    <source>
        <dbReference type="ARBA" id="ARBA00022516"/>
    </source>
</evidence>
<gene>
    <name evidence="18" type="ORF">EDC58_0387</name>
</gene>
<evidence type="ECO:0000256" key="3">
    <source>
        <dbReference type="ARBA" id="ARBA00010441"/>
    </source>
</evidence>
<dbReference type="GO" id="GO:0008444">
    <property type="term" value="F:CDP-diacylglycerol-glycerol-3-phosphate 3-phosphatidyltransferase activity"/>
    <property type="evidence" value="ECO:0007669"/>
    <property type="project" value="UniProtKB-UniRule"/>
</dbReference>
<comment type="caution">
    <text evidence="18">The sequence shown here is derived from an EMBL/GenBank/DDBJ whole genome shotgun (WGS) entry which is preliminary data.</text>
</comment>
<evidence type="ECO:0000256" key="14">
    <source>
        <dbReference type="ARBA" id="ARBA00048586"/>
    </source>
</evidence>
<evidence type="ECO:0000256" key="5">
    <source>
        <dbReference type="ARBA" id="ARBA00014944"/>
    </source>
</evidence>
<dbReference type="InterPro" id="IPR043130">
    <property type="entry name" value="CDP-OH_PTrfase_TM_dom"/>
</dbReference>
<keyword evidence="10" id="KW-0443">Lipid metabolism</keyword>
<evidence type="ECO:0000256" key="16">
    <source>
        <dbReference type="RuleBase" id="RU003750"/>
    </source>
</evidence>
<dbReference type="InterPro" id="IPR050324">
    <property type="entry name" value="CDP-alcohol_PTase-I"/>
</dbReference>
<comment type="similarity">
    <text evidence="3 16">Belongs to the CDP-alcohol phosphatidyltransferase class-I family.</text>
</comment>
<evidence type="ECO:0000256" key="8">
    <source>
        <dbReference type="ARBA" id="ARBA00022692"/>
    </source>
</evidence>
<evidence type="ECO:0000256" key="9">
    <source>
        <dbReference type="ARBA" id="ARBA00022989"/>
    </source>
</evidence>
<keyword evidence="8 17" id="KW-0812">Transmembrane</keyword>
<comment type="pathway">
    <text evidence="2">Phospholipid metabolism; phosphatidylglycerol biosynthesis; phosphatidylglycerol from CDP-diacylglycerol: step 1/2.</text>
</comment>
<feature type="transmembrane region" description="Helical" evidence="17">
    <location>
        <begin position="156"/>
        <end position="182"/>
    </location>
</feature>
<dbReference type="InterPro" id="IPR004570">
    <property type="entry name" value="Phosphatidylglycerol_P_synth"/>
</dbReference>
<keyword evidence="7 16" id="KW-0808">Transferase</keyword>
<evidence type="ECO:0000256" key="1">
    <source>
        <dbReference type="ARBA" id="ARBA00004141"/>
    </source>
</evidence>
<dbReference type="Proteomes" id="UP000272781">
    <property type="component" value="Unassembled WGS sequence"/>
</dbReference>
<evidence type="ECO:0000256" key="4">
    <source>
        <dbReference type="ARBA" id="ARBA00013170"/>
    </source>
</evidence>
<comment type="subcellular location">
    <subcellularLocation>
        <location evidence="1">Membrane</location>
        <topology evidence="1">Multi-pass membrane protein</topology>
    </subcellularLocation>
</comment>
<dbReference type="EMBL" id="RJVK01000001">
    <property type="protein sequence ID" value="ROR40906.1"/>
    <property type="molecule type" value="Genomic_DNA"/>
</dbReference>
<feature type="transmembrane region" description="Helical" evidence="17">
    <location>
        <begin position="55"/>
        <end position="73"/>
    </location>
</feature>
<feature type="transmembrane region" description="Helical" evidence="17">
    <location>
        <begin position="22"/>
        <end position="43"/>
    </location>
</feature>
<dbReference type="NCBIfam" id="TIGR00560">
    <property type="entry name" value="pgsA"/>
    <property type="match status" value="1"/>
</dbReference>
<dbReference type="Pfam" id="PF01066">
    <property type="entry name" value="CDP-OH_P_transf"/>
    <property type="match status" value="1"/>
</dbReference>
<evidence type="ECO:0000256" key="15">
    <source>
        <dbReference type="NCBIfam" id="TIGR00560"/>
    </source>
</evidence>
<dbReference type="PANTHER" id="PTHR14269:SF62">
    <property type="entry name" value="CDP-DIACYLGLYCEROL--GLYCEROL-3-PHOSPHATE 3-PHOSPHATIDYLTRANSFERASE 1, CHLOROPLASTIC"/>
    <property type="match status" value="1"/>
</dbReference>
<comment type="catalytic activity">
    <reaction evidence="14">
        <text>a CDP-1,2-diacyl-sn-glycerol + sn-glycerol 3-phosphate = a 1,2-diacyl-sn-glycero-3-phospho-(1'-sn-glycero-3'-phosphate) + CMP + H(+)</text>
        <dbReference type="Rhea" id="RHEA:12593"/>
        <dbReference type="ChEBI" id="CHEBI:15378"/>
        <dbReference type="ChEBI" id="CHEBI:57597"/>
        <dbReference type="ChEBI" id="CHEBI:58332"/>
        <dbReference type="ChEBI" id="CHEBI:60110"/>
        <dbReference type="ChEBI" id="CHEBI:60377"/>
        <dbReference type="EC" id="2.7.8.5"/>
    </reaction>
</comment>
<organism evidence="18 19">
    <name type="scientific">Caminibacter pacificus</name>
    <dbReference type="NCBI Taxonomy" id="1424653"/>
    <lineage>
        <taxon>Bacteria</taxon>
        <taxon>Pseudomonadati</taxon>
        <taxon>Campylobacterota</taxon>
        <taxon>Epsilonproteobacteria</taxon>
        <taxon>Nautiliales</taxon>
        <taxon>Nautiliaceae</taxon>
        <taxon>Caminibacter</taxon>
    </lineage>
</organism>
<keyword evidence="6" id="KW-0444">Lipid biosynthesis</keyword>
<evidence type="ECO:0000256" key="2">
    <source>
        <dbReference type="ARBA" id="ARBA00005042"/>
    </source>
</evidence>
<accession>A0AAJ4RE29</accession>
<dbReference type="PROSITE" id="PS00379">
    <property type="entry name" value="CDP_ALCOHOL_P_TRANSF"/>
    <property type="match status" value="1"/>
</dbReference>
<dbReference type="InterPro" id="IPR000462">
    <property type="entry name" value="CDP-OH_P_trans"/>
</dbReference>
<name>A0AAJ4RE29_9BACT</name>
<protein>
    <recommendedName>
        <fullName evidence="5 15">CDP-diacylglycerol--glycerol-3-phosphate 3-phosphatidyltransferase</fullName>
        <ecNumber evidence="4 15">2.7.8.5</ecNumber>
    </recommendedName>
</protein>
<keyword evidence="11 17" id="KW-0472">Membrane</keyword>
<evidence type="ECO:0000256" key="12">
    <source>
        <dbReference type="ARBA" id="ARBA00023209"/>
    </source>
</evidence>
<proteinExistence type="inferred from homology"/>
<keyword evidence="13" id="KW-1208">Phospholipid metabolism</keyword>
<sequence length="196" mass="22251">MVVTPEGIRFHRYMQWQKRLKNVPNILAFLRILLAFLMYLFLVNRDIFGGIHSSWLDYFAALIFVIASITDFFDGYIARNFNASSKLGEILDPLADKMLILGAFLGLLYLHRANAWAVYLILVREFFITGLRVAMASEGLSVKASMAGKVKTVSQMGAIGFLLMDWPCADCLLWIAVFLTIYSGIDYVKVYIKAQK</sequence>
<dbReference type="PIRSF" id="PIRSF000847">
    <property type="entry name" value="Phos_ph_gly_syn"/>
    <property type="match status" value="1"/>
</dbReference>
<keyword evidence="12" id="KW-0594">Phospholipid biosynthesis</keyword>
<evidence type="ECO:0000313" key="19">
    <source>
        <dbReference type="Proteomes" id="UP000272781"/>
    </source>
</evidence>
<dbReference type="PANTHER" id="PTHR14269">
    <property type="entry name" value="CDP-DIACYLGLYCEROL--GLYCEROL-3-PHOSPHATE 3-PHOSPHATIDYLTRANSFERASE-RELATED"/>
    <property type="match status" value="1"/>
</dbReference>
<keyword evidence="9 17" id="KW-1133">Transmembrane helix</keyword>
<evidence type="ECO:0000256" key="11">
    <source>
        <dbReference type="ARBA" id="ARBA00023136"/>
    </source>
</evidence>
<evidence type="ECO:0000256" key="13">
    <source>
        <dbReference type="ARBA" id="ARBA00023264"/>
    </source>
</evidence>
<dbReference type="GO" id="GO:0046474">
    <property type="term" value="P:glycerophospholipid biosynthetic process"/>
    <property type="evidence" value="ECO:0007669"/>
    <property type="project" value="TreeGrafter"/>
</dbReference>
<evidence type="ECO:0000256" key="17">
    <source>
        <dbReference type="SAM" id="Phobius"/>
    </source>
</evidence>
<dbReference type="AlphaFoldDB" id="A0AAJ4RE29"/>
<dbReference type="InterPro" id="IPR048254">
    <property type="entry name" value="CDP_ALCOHOL_P_TRANSF_CS"/>
</dbReference>
<dbReference type="EC" id="2.7.8.5" evidence="4 15"/>
<feature type="transmembrane region" description="Helical" evidence="17">
    <location>
        <begin position="94"/>
        <end position="110"/>
    </location>
</feature>